<organism evidence="2 3">
    <name type="scientific">Pedobacter punctiformis</name>
    <dbReference type="NCBI Taxonomy" id="3004097"/>
    <lineage>
        <taxon>Bacteria</taxon>
        <taxon>Pseudomonadati</taxon>
        <taxon>Bacteroidota</taxon>
        <taxon>Sphingobacteriia</taxon>
        <taxon>Sphingobacteriales</taxon>
        <taxon>Sphingobacteriaceae</taxon>
        <taxon>Pedobacter</taxon>
    </lineage>
</organism>
<comment type="caution">
    <text evidence="2">The sequence shown here is derived from an EMBL/GenBank/DDBJ whole genome shotgun (WGS) entry which is preliminary data.</text>
</comment>
<dbReference type="EMBL" id="JAPWGM010000005">
    <property type="protein sequence ID" value="MCZ4245163.1"/>
    <property type="molecule type" value="Genomic_DNA"/>
</dbReference>
<proteinExistence type="predicted"/>
<dbReference type="Proteomes" id="UP001144347">
    <property type="component" value="Unassembled WGS sequence"/>
</dbReference>
<keyword evidence="3" id="KW-1185">Reference proteome</keyword>
<name>A0ABT4LDC2_9SPHI</name>
<evidence type="ECO:0000256" key="1">
    <source>
        <dbReference type="SAM" id="SignalP"/>
    </source>
</evidence>
<gene>
    <name evidence="2" type="ORF">O0955_14230</name>
</gene>
<sequence length="97" mass="11141">MNFCKFKYLLIFSFATTLLFKAGGTITYLNFYSDDKCSSSDVAGEEENKIEKAYFDDYFLVHAHLDVMIEPLKKIISHNDFVKTTYIPEVLTPPPLS</sequence>
<reference evidence="2" key="1">
    <citation type="submission" date="2022-12" db="EMBL/GenBank/DDBJ databases">
        <title>Genome sequence of HCMS5-2.</title>
        <authorList>
            <person name="Woo H."/>
        </authorList>
    </citation>
    <scope>NUCLEOTIDE SEQUENCE</scope>
    <source>
        <strain evidence="2">HCMS5-2</strain>
    </source>
</reference>
<dbReference type="RefSeq" id="WP_269428219.1">
    <property type="nucleotide sequence ID" value="NZ_JAPWGM010000005.1"/>
</dbReference>
<protein>
    <submittedName>
        <fullName evidence="2">Uncharacterized protein</fullName>
    </submittedName>
</protein>
<keyword evidence="1" id="KW-0732">Signal</keyword>
<feature type="chain" id="PRO_5046271455" evidence="1">
    <location>
        <begin position="23"/>
        <end position="97"/>
    </location>
</feature>
<evidence type="ECO:0000313" key="2">
    <source>
        <dbReference type="EMBL" id="MCZ4245163.1"/>
    </source>
</evidence>
<feature type="signal peptide" evidence="1">
    <location>
        <begin position="1"/>
        <end position="22"/>
    </location>
</feature>
<evidence type="ECO:0000313" key="3">
    <source>
        <dbReference type="Proteomes" id="UP001144347"/>
    </source>
</evidence>
<accession>A0ABT4LDC2</accession>